<sequence length="449" mass="52030">MAIVQFSKDMKWGAATASYQIEGAAFEDGRGLSIWDTFSHTPGKVKNGDNGDVACDSYHRYEEDIEILKDLGVDVYRFSVAWPRIFPHGTGEINQKGLEFYHKFVDKLLEAGIEPMCTLYHWDLPQALQDKGGWANRETIDAFVAYSETMFKEFAGKIKHWITLNEPWCISFLSNYLGEHAPGNRDLQLAVDISHNLLVAHGKTVKAFRALNIEGEIGFAPNTTWMEPYSNKQEDIDACRREIAYFVEWFMDPVFKGEYPQFMVDWFKAKGAELHIEEGDLETIHQPIDFLGINYYNGQVARYKENSGLFDSEGIDMGYERTDIGWPVFPEGFYKVLTYITERYGQVPIYITENGSCYNDEPENGRVKDERRIKYLKQHLTALSRSIESGVNIKGYLTWSLMDNFEWAEGYSKRFGIVHVNYRTLERTKKDSFYWFKHTIANGFFENEY</sequence>
<gene>
    <name evidence="8" type="ORF">J2S02_001742</name>
</gene>
<keyword evidence="3" id="KW-0136">Cellulose degradation</keyword>
<dbReference type="Gene3D" id="3.20.20.80">
    <property type="entry name" value="Glycosidases"/>
    <property type="match status" value="1"/>
</dbReference>
<name>A0ABT9YZI4_9BACI</name>
<dbReference type="GO" id="GO:0008422">
    <property type="term" value="F:beta-glucosidase activity"/>
    <property type="evidence" value="ECO:0007669"/>
    <property type="project" value="UniProtKB-EC"/>
</dbReference>
<evidence type="ECO:0000313" key="8">
    <source>
        <dbReference type="EMBL" id="MDQ0225398.1"/>
    </source>
</evidence>
<dbReference type="RefSeq" id="WP_174881039.1">
    <property type="nucleotide sequence ID" value="NZ_CADEPK010000300.1"/>
</dbReference>
<comment type="caution">
    <text evidence="8">The sequence shown here is derived from an EMBL/GenBank/DDBJ whole genome shotgun (WGS) entry which is preliminary data.</text>
</comment>
<dbReference type="Pfam" id="PF00232">
    <property type="entry name" value="Glyco_hydro_1"/>
    <property type="match status" value="1"/>
</dbReference>
<evidence type="ECO:0000256" key="4">
    <source>
        <dbReference type="ARBA" id="ARBA00023277"/>
    </source>
</evidence>
<accession>A0ABT9YZI4</accession>
<dbReference type="PANTHER" id="PTHR10353:SF36">
    <property type="entry name" value="LP05116P"/>
    <property type="match status" value="1"/>
</dbReference>
<evidence type="ECO:0000313" key="9">
    <source>
        <dbReference type="Proteomes" id="UP001232245"/>
    </source>
</evidence>
<dbReference type="NCBIfam" id="TIGR03356">
    <property type="entry name" value="BGL"/>
    <property type="match status" value="1"/>
</dbReference>
<dbReference type="PRINTS" id="PR00131">
    <property type="entry name" value="GLHYDRLASE1"/>
</dbReference>
<dbReference type="Proteomes" id="UP001232245">
    <property type="component" value="Unassembled WGS sequence"/>
</dbReference>
<dbReference type="InterPro" id="IPR017736">
    <property type="entry name" value="Glyco_hydro_1_beta-glucosidase"/>
</dbReference>
<evidence type="ECO:0000256" key="7">
    <source>
        <dbReference type="RuleBase" id="RU361175"/>
    </source>
</evidence>
<evidence type="ECO:0000256" key="5">
    <source>
        <dbReference type="ARBA" id="ARBA00023295"/>
    </source>
</evidence>
<evidence type="ECO:0000256" key="3">
    <source>
        <dbReference type="ARBA" id="ARBA00023001"/>
    </source>
</evidence>
<keyword evidence="5 7" id="KW-0326">Glycosidase</keyword>
<keyword evidence="4" id="KW-0119">Carbohydrate metabolism</keyword>
<keyword evidence="9" id="KW-1185">Reference proteome</keyword>
<dbReference type="InterPro" id="IPR017853">
    <property type="entry name" value="GH"/>
</dbReference>
<comment type="catalytic activity">
    <reaction evidence="7">
        <text>Hydrolysis of terminal, non-reducing beta-D-glucosyl residues with release of beta-D-glucose.</text>
        <dbReference type="EC" id="3.2.1.21"/>
    </reaction>
</comment>
<dbReference type="EC" id="3.2.1.21" evidence="7"/>
<proteinExistence type="inferred from homology"/>
<protein>
    <recommendedName>
        <fullName evidence="7">Beta-glucosidase</fullName>
        <ecNumber evidence="7">3.2.1.21</ecNumber>
    </recommendedName>
</protein>
<keyword evidence="6" id="KW-0624">Polysaccharide degradation</keyword>
<organism evidence="8 9">
    <name type="scientific">Metabacillus niabensis</name>
    <dbReference type="NCBI Taxonomy" id="324854"/>
    <lineage>
        <taxon>Bacteria</taxon>
        <taxon>Bacillati</taxon>
        <taxon>Bacillota</taxon>
        <taxon>Bacilli</taxon>
        <taxon>Bacillales</taxon>
        <taxon>Bacillaceae</taxon>
        <taxon>Metabacillus</taxon>
    </lineage>
</organism>
<comment type="similarity">
    <text evidence="1 7">Belongs to the glycosyl hydrolase 1 family.</text>
</comment>
<evidence type="ECO:0000256" key="1">
    <source>
        <dbReference type="ARBA" id="ARBA00010838"/>
    </source>
</evidence>
<evidence type="ECO:0000256" key="2">
    <source>
        <dbReference type="ARBA" id="ARBA00022801"/>
    </source>
</evidence>
<evidence type="ECO:0000256" key="6">
    <source>
        <dbReference type="ARBA" id="ARBA00023326"/>
    </source>
</evidence>
<dbReference type="InterPro" id="IPR001360">
    <property type="entry name" value="Glyco_hydro_1"/>
</dbReference>
<reference evidence="8 9" key="1">
    <citation type="submission" date="2023-07" db="EMBL/GenBank/DDBJ databases">
        <title>Genomic Encyclopedia of Type Strains, Phase IV (KMG-IV): sequencing the most valuable type-strain genomes for metagenomic binning, comparative biology and taxonomic classification.</title>
        <authorList>
            <person name="Goeker M."/>
        </authorList>
    </citation>
    <scope>NUCLEOTIDE SEQUENCE [LARGE SCALE GENOMIC DNA]</scope>
    <source>
        <strain evidence="8 9">DSM 17723</strain>
    </source>
</reference>
<dbReference type="PANTHER" id="PTHR10353">
    <property type="entry name" value="GLYCOSYL HYDROLASE"/>
    <property type="match status" value="1"/>
</dbReference>
<dbReference type="EMBL" id="JAUSTZ010000003">
    <property type="protein sequence ID" value="MDQ0225398.1"/>
    <property type="molecule type" value="Genomic_DNA"/>
</dbReference>
<keyword evidence="2 7" id="KW-0378">Hydrolase</keyword>
<dbReference type="SUPFAM" id="SSF51445">
    <property type="entry name" value="(Trans)glycosidases"/>
    <property type="match status" value="1"/>
</dbReference>